<reference evidence="1 2" key="1">
    <citation type="journal article" date="2019" name="Sci. Rep.">
        <title>Comparative genomics of chytrid fungi reveal insights into the obligate biotrophic and pathogenic lifestyle of Synchytrium endobioticum.</title>
        <authorList>
            <person name="van de Vossenberg B.T.L.H."/>
            <person name="Warris S."/>
            <person name="Nguyen H.D.T."/>
            <person name="van Gent-Pelzer M.P.E."/>
            <person name="Joly D.L."/>
            <person name="van de Geest H.C."/>
            <person name="Bonants P.J.M."/>
            <person name="Smith D.S."/>
            <person name="Levesque C.A."/>
            <person name="van der Lee T.A.J."/>
        </authorList>
    </citation>
    <scope>NUCLEOTIDE SEQUENCE [LARGE SCALE GENOMIC DNA]</scope>
    <source>
        <strain evidence="1 2">CBS 675.73</strain>
    </source>
</reference>
<protein>
    <recommendedName>
        <fullName evidence="3">Cyclin N-terminal domain-containing protein</fullName>
    </recommendedName>
</protein>
<keyword evidence="2" id="KW-1185">Reference proteome</keyword>
<proteinExistence type="predicted"/>
<dbReference type="PANTHER" id="PTHR15615:SF108">
    <property type="entry name" value="PROTEIN CNPPD1"/>
    <property type="match status" value="1"/>
</dbReference>
<dbReference type="GO" id="GO:0005634">
    <property type="term" value="C:nucleus"/>
    <property type="evidence" value="ECO:0007669"/>
    <property type="project" value="TreeGrafter"/>
</dbReference>
<evidence type="ECO:0008006" key="3">
    <source>
        <dbReference type="Google" id="ProtNLM"/>
    </source>
</evidence>
<dbReference type="AlphaFoldDB" id="A0A507ET46"/>
<dbReference type="EMBL" id="QEAP01000413">
    <property type="protein sequence ID" value="TPX67041.1"/>
    <property type="molecule type" value="Genomic_DNA"/>
</dbReference>
<name>A0A507ET46_9FUNG</name>
<accession>A0A507ET46</accession>
<evidence type="ECO:0000313" key="2">
    <source>
        <dbReference type="Proteomes" id="UP000320333"/>
    </source>
</evidence>
<dbReference type="PANTHER" id="PTHR15615">
    <property type="match status" value="1"/>
</dbReference>
<dbReference type="OrthoDB" id="286814at2759"/>
<dbReference type="Gene3D" id="1.10.472.10">
    <property type="entry name" value="Cyclin-like"/>
    <property type="match status" value="1"/>
</dbReference>
<comment type="caution">
    <text evidence="1">The sequence shown here is derived from an EMBL/GenBank/DDBJ whole genome shotgun (WGS) entry which is preliminary data.</text>
</comment>
<gene>
    <name evidence="1" type="ORF">CcCBS67573_g07618</name>
</gene>
<dbReference type="GO" id="GO:0019901">
    <property type="term" value="F:protein kinase binding"/>
    <property type="evidence" value="ECO:0007669"/>
    <property type="project" value="InterPro"/>
</dbReference>
<sequence length="328" mass="36909">MDLPLTDLIIRALNLLWTEGVNPFTGTADSLSPPLSPLEKNPHQTVCPKQKCPIFHAKLQAHISRLLSPKTMNIQTIVLALILISRLRLMNKSDAVRAGSEPHLLSTAFLVALKTLDDWRIDSVAWVSYSLLELKTIHTLEREFLAKIQLRWNVHVTRSEYIAFLAFMRHLRDGGRLDAAVFPIPKENSHHFSCRTKSKPTLQEAAAHRKLEPPTDRMPNVMNTSTNTVPTIVSRRVSFVAPAKTLPETIPCPFDSSLATRTMEQLRIARQRYLESVQPTENACPEDTLKRGGLRRYISHSLIHSNGTEVGSAKCSRIYAPKVFNKNG</sequence>
<dbReference type="Proteomes" id="UP000320333">
    <property type="component" value="Unassembled WGS sequence"/>
</dbReference>
<dbReference type="CDD" id="cd20557">
    <property type="entry name" value="CYCLIN_ScPCL1-like"/>
    <property type="match status" value="1"/>
</dbReference>
<dbReference type="GO" id="GO:0016538">
    <property type="term" value="F:cyclin-dependent protein serine/threonine kinase regulator activity"/>
    <property type="evidence" value="ECO:0007669"/>
    <property type="project" value="TreeGrafter"/>
</dbReference>
<organism evidence="1 2">
    <name type="scientific">Chytriomyces confervae</name>
    <dbReference type="NCBI Taxonomy" id="246404"/>
    <lineage>
        <taxon>Eukaryota</taxon>
        <taxon>Fungi</taxon>
        <taxon>Fungi incertae sedis</taxon>
        <taxon>Chytridiomycota</taxon>
        <taxon>Chytridiomycota incertae sedis</taxon>
        <taxon>Chytridiomycetes</taxon>
        <taxon>Chytridiales</taxon>
        <taxon>Chytriomycetaceae</taxon>
        <taxon>Chytriomyces</taxon>
    </lineage>
</organism>
<dbReference type="GO" id="GO:0000307">
    <property type="term" value="C:cyclin-dependent protein kinase holoenzyme complex"/>
    <property type="evidence" value="ECO:0007669"/>
    <property type="project" value="TreeGrafter"/>
</dbReference>
<evidence type="ECO:0000313" key="1">
    <source>
        <dbReference type="EMBL" id="TPX67041.1"/>
    </source>
</evidence>
<dbReference type="InterPro" id="IPR013922">
    <property type="entry name" value="Cyclin_PHO80-like"/>
</dbReference>